<keyword evidence="4 7" id="KW-0812">Transmembrane</keyword>
<evidence type="ECO:0000313" key="10">
    <source>
        <dbReference type="Proteomes" id="UP001499882"/>
    </source>
</evidence>
<proteinExistence type="inferred from homology"/>
<sequence length="263" mass="27032">MSSATFRRRPAGTTVLGGAGVLLTLALWEALPASGLVSANEIPGALAVLDSLAALVGTGDFWRAVGATLAGAGLGLGIAVAIGVAVGTLMGSIGIVRNALTPTVEFLRPVPGVALIPVAMLMFGPGLTSDVVLVTFGCVWVVIVQTQYGVRAADPVALQTAESFRMSRWARIRFVQVPSSLPFIATGVRIASSIALIVAVTAELISGNTGVGDSIAFAQSAARTEDMYAYIITAGILGVLAHLAFGGIERRLLHWHQSQRTGA</sequence>
<protein>
    <submittedName>
        <fullName evidence="9">ABC transporter permease</fullName>
    </submittedName>
</protein>
<evidence type="ECO:0000256" key="5">
    <source>
        <dbReference type="ARBA" id="ARBA00022989"/>
    </source>
</evidence>
<feature type="transmembrane region" description="Helical" evidence="7">
    <location>
        <begin position="116"/>
        <end position="143"/>
    </location>
</feature>
<evidence type="ECO:0000256" key="4">
    <source>
        <dbReference type="ARBA" id="ARBA00022692"/>
    </source>
</evidence>
<evidence type="ECO:0000313" key="9">
    <source>
        <dbReference type="EMBL" id="GAA4738321.1"/>
    </source>
</evidence>
<comment type="caution">
    <text evidence="9">The sequence shown here is derived from an EMBL/GenBank/DDBJ whole genome shotgun (WGS) entry which is preliminary data.</text>
</comment>
<feature type="domain" description="ABC transmembrane type-1" evidence="8">
    <location>
        <begin position="65"/>
        <end position="249"/>
    </location>
</feature>
<dbReference type="PANTHER" id="PTHR30151">
    <property type="entry name" value="ALKANE SULFONATE ABC TRANSPORTER-RELATED, MEMBRANE SUBUNIT"/>
    <property type="match status" value="1"/>
</dbReference>
<feature type="transmembrane region" description="Helical" evidence="7">
    <location>
        <begin position="42"/>
        <end position="62"/>
    </location>
</feature>
<dbReference type="PANTHER" id="PTHR30151:SF25">
    <property type="entry name" value="TAURINE TRANSPORT SYSTEM PERMEASE PROTEIN TAUC"/>
    <property type="match status" value="1"/>
</dbReference>
<organism evidence="9 10">
    <name type="scientific">Nocardioides endophyticus</name>
    <dbReference type="NCBI Taxonomy" id="1353775"/>
    <lineage>
        <taxon>Bacteria</taxon>
        <taxon>Bacillati</taxon>
        <taxon>Actinomycetota</taxon>
        <taxon>Actinomycetes</taxon>
        <taxon>Propionibacteriales</taxon>
        <taxon>Nocardioidaceae</taxon>
        <taxon>Nocardioides</taxon>
    </lineage>
</organism>
<dbReference type="Gene3D" id="1.10.3720.10">
    <property type="entry name" value="MetI-like"/>
    <property type="match status" value="1"/>
</dbReference>
<reference evidence="10" key="1">
    <citation type="journal article" date="2019" name="Int. J. Syst. Evol. Microbiol.">
        <title>The Global Catalogue of Microorganisms (GCM) 10K type strain sequencing project: providing services to taxonomists for standard genome sequencing and annotation.</title>
        <authorList>
            <consortium name="The Broad Institute Genomics Platform"/>
            <consortium name="The Broad Institute Genome Sequencing Center for Infectious Disease"/>
            <person name="Wu L."/>
            <person name="Ma J."/>
        </authorList>
    </citation>
    <scope>NUCLEOTIDE SEQUENCE [LARGE SCALE GENOMIC DNA]</scope>
    <source>
        <strain evidence="10">JCM 18532</strain>
    </source>
</reference>
<feature type="transmembrane region" description="Helical" evidence="7">
    <location>
        <begin position="74"/>
        <end position="96"/>
    </location>
</feature>
<feature type="transmembrane region" description="Helical" evidence="7">
    <location>
        <begin position="181"/>
        <end position="207"/>
    </location>
</feature>
<keyword evidence="3" id="KW-1003">Cell membrane</keyword>
<gene>
    <name evidence="9" type="ORF">GCM10023350_23130</name>
</gene>
<dbReference type="EMBL" id="BAABKN010000014">
    <property type="protein sequence ID" value="GAA4738321.1"/>
    <property type="molecule type" value="Genomic_DNA"/>
</dbReference>
<dbReference type="InterPro" id="IPR000515">
    <property type="entry name" value="MetI-like"/>
</dbReference>
<dbReference type="RefSeq" id="WP_345526930.1">
    <property type="nucleotide sequence ID" value="NZ_BAABKN010000014.1"/>
</dbReference>
<name>A0ABP8YV25_9ACTN</name>
<accession>A0ABP8YV25</accession>
<evidence type="ECO:0000256" key="3">
    <source>
        <dbReference type="ARBA" id="ARBA00022475"/>
    </source>
</evidence>
<dbReference type="InterPro" id="IPR035906">
    <property type="entry name" value="MetI-like_sf"/>
</dbReference>
<dbReference type="PROSITE" id="PS50928">
    <property type="entry name" value="ABC_TM1"/>
    <property type="match status" value="1"/>
</dbReference>
<evidence type="ECO:0000256" key="7">
    <source>
        <dbReference type="RuleBase" id="RU363032"/>
    </source>
</evidence>
<keyword evidence="2 7" id="KW-0813">Transport</keyword>
<evidence type="ECO:0000256" key="6">
    <source>
        <dbReference type="ARBA" id="ARBA00023136"/>
    </source>
</evidence>
<comment type="similarity">
    <text evidence="7">Belongs to the binding-protein-dependent transport system permease family.</text>
</comment>
<dbReference type="Proteomes" id="UP001499882">
    <property type="component" value="Unassembled WGS sequence"/>
</dbReference>
<comment type="subcellular location">
    <subcellularLocation>
        <location evidence="1 7">Cell membrane</location>
        <topology evidence="1 7">Multi-pass membrane protein</topology>
    </subcellularLocation>
</comment>
<evidence type="ECO:0000259" key="8">
    <source>
        <dbReference type="PROSITE" id="PS50928"/>
    </source>
</evidence>
<keyword evidence="10" id="KW-1185">Reference proteome</keyword>
<keyword evidence="6 7" id="KW-0472">Membrane</keyword>
<feature type="transmembrane region" description="Helical" evidence="7">
    <location>
        <begin position="227"/>
        <end position="248"/>
    </location>
</feature>
<dbReference type="Pfam" id="PF00528">
    <property type="entry name" value="BPD_transp_1"/>
    <property type="match status" value="1"/>
</dbReference>
<evidence type="ECO:0000256" key="2">
    <source>
        <dbReference type="ARBA" id="ARBA00022448"/>
    </source>
</evidence>
<dbReference type="SUPFAM" id="SSF161098">
    <property type="entry name" value="MetI-like"/>
    <property type="match status" value="1"/>
</dbReference>
<evidence type="ECO:0000256" key="1">
    <source>
        <dbReference type="ARBA" id="ARBA00004651"/>
    </source>
</evidence>
<keyword evidence="5 7" id="KW-1133">Transmembrane helix</keyword>